<protein>
    <submittedName>
        <fullName evidence="5">Zinc transporter ZIP4</fullName>
    </submittedName>
</protein>
<accession>A0A3M7RB80</accession>
<dbReference type="OrthoDB" id="200954at2759"/>
<dbReference type="Pfam" id="PF21116">
    <property type="entry name" value="EF-hand_Zip"/>
    <property type="match status" value="1"/>
</dbReference>
<dbReference type="EMBL" id="REGN01003783">
    <property type="protein sequence ID" value="RNA20777.1"/>
    <property type="molecule type" value="Genomic_DNA"/>
</dbReference>
<dbReference type="AlphaFoldDB" id="A0A3M7RB80"/>
<feature type="signal peptide" evidence="3">
    <location>
        <begin position="1"/>
        <end position="19"/>
    </location>
</feature>
<feature type="region of interest" description="Disordered" evidence="1">
    <location>
        <begin position="220"/>
        <end position="239"/>
    </location>
</feature>
<keyword evidence="6" id="KW-1185">Reference proteome</keyword>
<proteinExistence type="predicted"/>
<feature type="transmembrane region" description="Helical" evidence="2">
    <location>
        <begin position="159"/>
        <end position="180"/>
    </location>
</feature>
<dbReference type="Proteomes" id="UP000276133">
    <property type="component" value="Unassembled WGS sequence"/>
</dbReference>
<reference evidence="5 6" key="1">
    <citation type="journal article" date="2018" name="Sci. Rep.">
        <title>Genomic signatures of local adaptation to the degree of environmental predictability in rotifers.</title>
        <authorList>
            <person name="Franch-Gras L."/>
            <person name="Hahn C."/>
            <person name="Garcia-Roger E.M."/>
            <person name="Carmona M.J."/>
            <person name="Serra M."/>
            <person name="Gomez A."/>
        </authorList>
    </citation>
    <scope>NUCLEOTIDE SEQUENCE [LARGE SCALE GENOMIC DNA]</scope>
    <source>
        <strain evidence="5">HYR1</strain>
    </source>
</reference>
<organism evidence="5 6">
    <name type="scientific">Brachionus plicatilis</name>
    <name type="common">Marine rotifer</name>
    <name type="synonym">Brachionus muelleri</name>
    <dbReference type="NCBI Taxonomy" id="10195"/>
    <lineage>
        <taxon>Eukaryota</taxon>
        <taxon>Metazoa</taxon>
        <taxon>Spiralia</taxon>
        <taxon>Gnathifera</taxon>
        <taxon>Rotifera</taxon>
        <taxon>Eurotatoria</taxon>
        <taxon>Monogononta</taxon>
        <taxon>Pseudotrocha</taxon>
        <taxon>Ploima</taxon>
        <taxon>Brachionidae</taxon>
        <taxon>Brachionus</taxon>
    </lineage>
</organism>
<dbReference type="GO" id="GO:0071578">
    <property type="term" value="P:zinc ion import across plasma membrane"/>
    <property type="evidence" value="ECO:0007669"/>
    <property type="project" value="TreeGrafter"/>
</dbReference>
<evidence type="ECO:0000256" key="3">
    <source>
        <dbReference type="SAM" id="SignalP"/>
    </source>
</evidence>
<keyword evidence="2" id="KW-0472">Membrane</keyword>
<dbReference type="GO" id="GO:0005385">
    <property type="term" value="F:zinc ion transmembrane transporter activity"/>
    <property type="evidence" value="ECO:0007669"/>
    <property type="project" value="TreeGrafter"/>
</dbReference>
<dbReference type="GO" id="GO:0140410">
    <property type="term" value="F:monoatomic cation:bicarbonate symporter activity"/>
    <property type="evidence" value="ECO:0007669"/>
    <property type="project" value="TreeGrafter"/>
</dbReference>
<gene>
    <name evidence="5" type="ORF">BpHYR1_031744</name>
</gene>
<evidence type="ECO:0000313" key="5">
    <source>
        <dbReference type="EMBL" id="RNA20777.1"/>
    </source>
</evidence>
<evidence type="ECO:0000256" key="2">
    <source>
        <dbReference type="SAM" id="Phobius"/>
    </source>
</evidence>
<evidence type="ECO:0000313" key="6">
    <source>
        <dbReference type="Proteomes" id="UP000276133"/>
    </source>
</evidence>
<dbReference type="PANTHER" id="PTHR12191">
    <property type="entry name" value="SOLUTE CARRIER FAMILY 39"/>
    <property type="match status" value="1"/>
</dbReference>
<keyword evidence="3" id="KW-0732">Signal</keyword>
<dbReference type="InterPro" id="IPR050799">
    <property type="entry name" value="ZIP_Transporter"/>
</dbReference>
<evidence type="ECO:0000259" key="4">
    <source>
        <dbReference type="Pfam" id="PF21116"/>
    </source>
</evidence>
<comment type="caution">
    <text evidence="5">The sequence shown here is derived from an EMBL/GenBank/DDBJ whole genome shotgun (WGS) entry which is preliminary data.</text>
</comment>
<feature type="chain" id="PRO_5018119182" evidence="3">
    <location>
        <begin position="20"/>
        <end position="253"/>
    </location>
</feature>
<dbReference type="InterPro" id="IPR049406">
    <property type="entry name" value="ZIP4_12_EF-hand"/>
</dbReference>
<keyword evidence="2" id="KW-0812">Transmembrane</keyword>
<keyword evidence="2" id="KW-1133">Transmembrane helix</keyword>
<dbReference type="PANTHER" id="PTHR12191:SF37">
    <property type="entry name" value="ZINC TRANSPORTER FOI"/>
    <property type="match status" value="1"/>
</dbReference>
<dbReference type="GO" id="GO:0030003">
    <property type="term" value="P:intracellular monoatomic cation homeostasis"/>
    <property type="evidence" value="ECO:0007669"/>
    <property type="project" value="TreeGrafter"/>
</dbReference>
<evidence type="ECO:0000256" key="1">
    <source>
        <dbReference type="SAM" id="MobiDB-lite"/>
    </source>
</evidence>
<dbReference type="GO" id="GO:0005886">
    <property type="term" value="C:plasma membrane"/>
    <property type="evidence" value="ECO:0007669"/>
    <property type="project" value="TreeGrafter"/>
</dbReference>
<sequence>MKVQALILITVIFISALNANLNADTDHEHLHQGLPDKSWFLDQIFELYSNQTTITQNNFKDIIQKLNIDYHDHDEHDHNDHDHYRSLLKSKSDNLSLCYTSDQILSIFHLHNPNALITKSLFQEMSPALIWLNLNIECHTHEHDHEEVKICETSNIDKYLYGSLSVVLIWLISMICVSLLGKFKESLKLLTLALKGLAIGTLLSDALLHIIPTALGVHSHDHSGDDHSHDNSTETERDHRDPMWKMTVTLANL</sequence>
<name>A0A3M7RB80_BRAPC</name>
<feature type="domain" description="Zinc transporter ZIP4/12 EF-hand" evidence="4">
    <location>
        <begin position="39"/>
        <end position="131"/>
    </location>
</feature>